<feature type="compositionally biased region" description="Basic and acidic residues" evidence="1">
    <location>
        <begin position="148"/>
        <end position="176"/>
    </location>
</feature>
<feature type="region of interest" description="Disordered" evidence="1">
    <location>
        <begin position="148"/>
        <end position="177"/>
    </location>
</feature>
<proteinExistence type="predicted"/>
<dbReference type="OrthoDB" id="10627370at2759"/>
<dbReference type="EMBL" id="BDGG01000012">
    <property type="protein sequence ID" value="GAV05366.1"/>
    <property type="molecule type" value="Genomic_DNA"/>
</dbReference>
<evidence type="ECO:0000313" key="2">
    <source>
        <dbReference type="EMBL" id="GAV05366.1"/>
    </source>
</evidence>
<dbReference type="AlphaFoldDB" id="A0A1D1VWR2"/>
<feature type="region of interest" description="Disordered" evidence="1">
    <location>
        <begin position="220"/>
        <end position="240"/>
    </location>
</feature>
<name>A0A1D1VWR2_RAMVA</name>
<organism evidence="2 3">
    <name type="scientific">Ramazzottius varieornatus</name>
    <name type="common">Water bear</name>
    <name type="synonym">Tardigrade</name>
    <dbReference type="NCBI Taxonomy" id="947166"/>
    <lineage>
        <taxon>Eukaryota</taxon>
        <taxon>Metazoa</taxon>
        <taxon>Ecdysozoa</taxon>
        <taxon>Tardigrada</taxon>
        <taxon>Eutardigrada</taxon>
        <taxon>Parachela</taxon>
        <taxon>Hypsibioidea</taxon>
        <taxon>Ramazzottiidae</taxon>
        <taxon>Ramazzottius</taxon>
    </lineage>
</organism>
<dbReference type="Proteomes" id="UP000186922">
    <property type="component" value="Unassembled WGS sequence"/>
</dbReference>
<keyword evidence="3" id="KW-1185">Reference proteome</keyword>
<sequence length="240" mass="27593">MEKSIAVDGSDAHDLSIAETSSSDCFNEIEEKKPKFNTAQAGWKDVKIAIDTFNGFQREVRCYKLHYNNLLKKFQANDNKARWKSGSKESVTKLKVDLANLVALQRDADIENAATDEKIASFSSCFQGEATTRGQREKEGDRQKAMEIYSRKKADNYGSTHDDSSTERDSCSESSRKMKKKKVDIEAAILRKWKWESRLEERRIRLEESKLEIRRKELETREKKLAVGTNATQMLPRLDD</sequence>
<protein>
    <submittedName>
        <fullName evidence="2">Uncharacterized protein</fullName>
    </submittedName>
</protein>
<reference evidence="2 3" key="1">
    <citation type="journal article" date="2016" name="Nat. Commun.">
        <title>Extremotolerant tardigrade genome and improved radiotolerance of human cultured cells by tardigrade-unique protein.</title>
        <authorList>
            <person name="Hashimoto T."/>
            <person name="Horikawa D.D."/>
            <person name="Saito Y."/>
            <person name="Kuwahara H."/>
            <person name="Kozuka-Hata H."/>
            <person name="Shin-I T."/>
            <person name="Minakuchi Y."/>
            <person name="Ohishi K."/>
            <person name="Motoyama A."/>
            <person name="Aizu T."/>
            <person name="Enomoto A."/>
            <person name="Kondo K."/>
            <person name="Tanaka S."/>
            <person name="Hara Y."/>
            <person name="Koshikawa S."/>
            <person name="Sagara H."/>
            <person name="Miura T."/>
            <person name="Yokobori S."/>
            <person name="Miyagawa K."/>
            <person name="Suzuki Y."/>
            <person name="Kubo T."/>
            <person name="Oyama M."/>
            <person name="Kohara Y."/>
            <person name="Fujiyama A."/>
            <person name="Arakawa K."/>
            <person name="Katayama T."/>
            <person name="Toyoda A."/>
            <person name="Kunieda T."/>
        </authorList>
    </citation>
    <scope>NUCLEOTIDE SEQUENCE [LARGE SCALE GENOMIC DNA]</scope>
    <source>
        <strain evidence="2 3">YOKOZUNA-1</strain>
    </source>
</reference>
<comment type="caution">
    <text evidence="2">The sequence shown here is derived from an EMBL/GenBank/DDBJ whole genome shotgun (WGS) entry which is preliminary data.</text>
</comment>
<evidence type="ECO:0000256" key="1">
    <source>
        <dbReference type="SAM" id="MobiDB-lite"/>
    </source>
</evidence>
<gene>
    <name evidence="2" type="primary">RvY_15513-1</name>
    <name evidence="2" type="synonym">RvY_15513.1</name>
    <name evidence="2" type="ORF">RvY_15513</name>
</gene>
<evidence type="ECO:0000313" key="3">
    <source>
        <dbReference type="Proteomes" id="UP000186922"/>
    </source>
</evidence>
<accession>A0A1D1VWR2</accession>